<proteinExistence type="predicted"/>
<evidence type="ECO:0000313" key="15">
    <source>
        <dbReference type="Proteomes" id="UP000610862"/>
    </source>
</evidence>
<dbReference type="SMART" id="SM00388">
    <property type="entry name" value="HisKA"/>
    <property type="match status" value="1"/>
</dbReference>
<evidence type="ECO:0000256" key="12">
    <source>
        <dbReference type="SAM" id="Phobius"/>
    </source>
</evidence>
<comment type="catalytic activity">
    <reaction evidence="1">
        <text>ATP + protein L-histidine = ADP + protein N-phospho-L-histidine.</text>
        <dbReference type="EC" id="2.7.13.3"/>
    </reaction>
</comment>
<dbReference type="Pfam" id="PF00512">
    <property type="entry name" value="HisKA"/>
    <property type="match status" value="1"/>
</dbReference>
<feature type="domain" description="Histidine kinase" evidence="13">
    <location>
        <begin position="101"/>
        <end position="317"/>
    </location>
</feature>
<keyword evidence="7" id="KW-0547">Nucleotide-binding</keyword>
<evidence type="ECO:0000256" key="4">
    <source>
        <dbReference type="ARBA" id="ARBA00022475"/>
    </source>
</evidence>
<keyword evidence="8" id="KW-0418">Kinase</keyword>
<evidence type="ECO:0000256" key="10">
    <source>
        <dbReference type="ARBA" id="ARBA00023012"/>
    </source>
</evidence>
<evidence type="ECO:0000256" key="11">
    <source>
        <dbReference type="ARBA" id="ARBA00023136"/>
    </source>
</evidence>
<dbReference type="Proteomes" id="UP000610862">
    <property type="component" value="Unassembled WGS sequence"/>
</dbReference>
<dbReference type="Pfam" id="PF02518">
    <property type="entry name" value="HATPase_c"/>
    <property type="match status" value="1"/>
</dbReference>
<evidence type="ECO:0000256" key="1">
    <source>
        <dbReference type="ARBA" id="ARBA00000085"/>
    </source>
</evidence>
<keyword evidence="12" id="KW-1133">Transmembrane helix</keyword>
<evidence type="ECO:0000313" key="14">
    <source>
        <dbReference type="EMBL" id="MBC8568706.1"/>
    </source>
</evidence>
<dbReference type="InterPro" id="IPR036890">
    <property type="entry name" value="HATPase_C_sf"/>
</dbReference>
<dbReference type="Gene3D" id="1.10.287.130">
    <property type="match status" value="1"/>
</dbReference>
<name>A0A926EB15_9FIRM</name>
<dbReference type="InterPro" id="IPR005467">
    <property type="entry name" value="His_kinase_dom"/>
</dbReference>
<accession>A0A926EB15</accession>
<evidence type="ECO:0000256" key="9">
    <source>
        <dbReference type="ARBA" id="ARBA00022840"/>
    </source>
</evidence>
<dbReference type="InterPro" id="IPR003594">
    <property type="entry name" value="HATPase_dom"/>
</dbReference>
<dbReference type="GO" id="GO:0005886">
    <property type="term" value="C:plasma membrane"/>
    <property type="evidence" value="ECO:0007669"/>
    <property type="project" value="UniProtKB-SubCell"/>
</dbReference>
<dbReference type="FunFam" id="1.10.287.130:FF:000008">
    <property type="entry name" value="Two-component sensor histidine kinase"/>
    <property type="match status" value="1"/>
</dbReference>
<keyword evidence="5" id="KW-0597">Phosphoprotein</keyword>
<dbReference type="AlphaFoldDB" id="A0A926EB15"/>
<feature type="transmembrane region" description="Helical" evidence="12">
    <location>
        <begin position="47"/>
        <end position="71"/>
    </location>
</feature>
<keyword evidence="15" id="KW-1185">Reference proteome</keyword>
<dbReference type="PANTHER" id="PTHR45453">
    <property type="entry name" value="PHOSPHATE REGULON SENSOR PROTEIN PHOR"/>
    <property type="match status" value="1"/>
</dbReference>
<evidence type="ECO:0000256" key="6">
    <source>
        <dbReference type="ARBA" id="ARBA00022679"/>
    </source>
</evidence>
<evidence type="ECO:0000256" key="2">
    <source>
        <dbReference type="ARBA" id="ARBA00004236"/>
    </source>
</evidence>
<keyword evidence="10" id="KW-0902">Two-component regulatory system</keyword>
<gene>
    <name evidence="14" type="ORF">H8692_08045</name>
</gene>
<evidence type="ECO:0000256" key="8">
    <source>
        <dbReference type="ARBA" id="ARBA00022777"/>
    </source>
</evidence>
<dbReference type="InterPro" id="IPR003661">
    <property type="entry name" value="HisK_dim/P_dom"/>
</dbReference>
<keyword evidence="9" id="KW-0067">ATP-binding</keyword>
<dbReference type="PANTHER" id="PTHR45453:SF1">
    <property type="entry name" value="PHOSPHATE REGULON SENSOR PROTEIN PHOR"/>
    <property type="match status" value="1"/>
</dbReference>
<organism evidence="14 15">
    <name type="scientific">Lentihominibacter hominis</name>
    <dbReference type="NCBI Taxonomy" id="2763645"/>
    <lineage>
        <taxon>Bacteria</taxon>
        <taxon>Bacillati</taxon>
        <taxon>Bacillota</taxon>
        <taxon>Clostridia</taxon>
        <taxon>Peptostreptococcales</taxon>
        <taxon>Anaerovoracaceae</taxon>
        <taxon>Lentihominibacter</taxon>
    </lineage>
</organism>
<comment type="caution">
    <text evidence="14">The sequence shown here is derived from an EMBL/GenBank/DDBJ whole genome shotgun (WGS) entry which is preliminary data.</text>
</comment>
<dbReference type="Gene3D" id="3.30.565.10">
    <property type="entry name" value="Histidine kinase-like ATPase, C-terminal domain"/>
    <property type="match status" value="1"/>
</dbReference>
<sequence length="321" mass="35938">MKNKYIALIAEAAAVNLLAVFLIWKLYFVPGFGSQQADNVLELTGNGVKFIAIIYIVIMALIGIQGYFCIIKPYSDKLSEMEKSVEESNKSEAIRKEFVANVSHELKTPLTSISGFIETLQAGAADDPEIRTKFIDIIAIETSRLKRLIQDLLVLSDIENKKIVGCDEFNVKTAVESTVETLKPIAAHKNITILTDLDEMMDITGSVDRFRQMMMNLIENAIKYSDDGKYIWVNAFFDGEKKVVSVKDEGIGISKEHHERLFERFYRVDKSRSKKAGGTGLGLSIVKHIAVLFGASLKVESQMGKGTTFFVIFEKEEEDIT</sequence>
<dbReference type="CDD" id="cd00082">
    <property type="entry name" value="HisKA"/>
    <property type="match status" value="1"/>
</dbReference>
<evidence type="ECO:0000256" key="7">
    <source>
        <dbReference type="ARBA" id="ARBA00022741"/>
    </source>
</evidence>
<evidence type="ECO:0000256" key="3">
    <source>
        <dbReference type="ARBA" id="ARBA00012438"/>
    </source>
</evidence>
<dbReference type="SUPFAM" id="SSF55874">
    <property type="entry name" value="ATPase domain of HSP90 chaperone/DNA topoisomerase II/histidine kinase"/>
    <property type="match status" value="1"/>
</dbReference>
<dbReference type="InterPro" id="IPR004358">
    <property type="entry name" value="Sig_transdc_His_kin-like_C"/>
</dbReference>
<dbReference type="RefSeq" id="WP_177267835.1">
    <property type="nucleotide sequence ID" value="NZ_JACRTA010000002.1"/>
</dbReference>
<protein>
    <recommendedName>
        <fullName evidence="3">histidine kinase</fullName>
        <ecNumber evidence="3">2.7.13.3</ecNumber>
    </recommendedName>
</protein>
<reference evidence="14" key="1">
    <citation type="submission" date="2020-08" db="EMBL/GenBank/DDBJ databases">
        <title>Genome public.</title>
        <authorList>
            <person name="Liu C."/>
            <person name="Sun Q."/>
        </authorList>
    </citation>
    <scope>NUCLEOTIDE SEQUENCE</scope>
    <source>
        <strain evidence="14">NSJ-24</strain>
    </source>
</reference>
<comment type="subcellular location">
    <subcellularLocation>
        <location evidence="2">Cell membrane</location>
    </subcellularLocation>
</comment>
<keyword evidence="12" id="KW-0812">Transmembrane</keyword>
<feature type="transmembrane region" description="Helical" evidence="12">
    <location>
        <begin position="5"/>
        <end position="27"/>
    </location>
</feature>
<dbReference type="GO" id="GO:0004721">
    <property type="term" value="F:phosphoprotein phosphatase activity"/>
    <property type="evidence" value="ECO:0007669"/>
    <property type="project" value="TreeGrafter"/>
</dbReference>
<dbReference type="GO" id="GO:0005524">
    <property type="term" value="F:ATP binding"/>
    <property type="evidence" value="ECO:0007669"/>
    <property type="project" value="UniProtKB-KW"/>
</dbReference>
<dbReference type="FunFam" id="3.30.565.10:FF:000006">
    <property type="entry name" value="Sensor histidine kinase WalK"/>
    <property type="match status" value="1"/>
</dbReference>
<dbReference type="GO" id="GO:0000155">
    <property type="term" value="F:phosphorelay sensor kinase activity"/>
    <property type="evidence" value="ECO:0007669"/>
    <property type="project" value="InterPro"/>
</dbReference>
<dbReference type="PROSITE" id="PS50109">
    <property type="entry name" value="HIS_KIN"/>
    <property type="match status" value="1"/>
</dbReference>
<evidence type="ECO:0000259" key="13">
    <source>
        <dbReference type="PROSITE" id="PS50109"/>
    </source>
</evidence>
<dbReference type="InterPro" id="IPR036097">
    <property type="entry name" value="HisK_dim/P_sf"/>
</dbReference>
<keyword evidence="6" id="KW-0808">Transferase</keyword>
<dbReference type="GO" id="GO:0016036">
    <property type="term" value="P:cellular response to phosphate starvation"/>
    <property type="evidence" value="ECO:0007669"/>
    <property type="project" value="TreeGrafter"/>
</dbReference>
<keyword evidence="11 12" id="KW-0472">Membrane</keyword>
<dbReference type="PRINTS" id="PR00344">
    <property type="entry name" value="BCTRLSENSOR"/>
</dbReference>
<dbReference type="InterPro" id="IPR050351">
    <property type="entry name" value="BphY/WalK/GraS-like"/>
</dbReference>
<dbReference type="CDD" id="cd00075">
    <property type="entry name" value="HATPase"/>
    <property type="match status" value="1"/>
</dbReference>
<dbReference type="SUPFAM" id="SSF47384">
    <property type="entry name" value="Homodimeric domain of signal transducing histidine kinase"/>
    <property type="match status" value="1"/>
</dbReference>
<evidence type="ECO:0000256" key="5">
    <source>
        <dbReference type="ARBA" id="ARBA00022553"/>
    </source>
</evidence>
<dbReference type="EC" id="2.7.13.3" evidence="3"/>
<dbReference type="SMART" id="SM00387">
    <property type="entry name" value="HATPase_c"/>
    <property type="match status" value="1"/>
</dbReference>
<keyword evidence="4" id="KW-1003">Cell membrane</keyword>
<dbReference type="EMBL" id="JACRTA010000002">
    <property type="protein sequence ID" value="MBC8568706.1"/>
    <property type="molecule type" value="Genomic_DNA"/>
</dbReference>